<evidence type="ECO:0000256" key="1">
    <source>
        <dbReference type="ARBA" id="ARBA00004651"/>
    </source>
</evidence>
<feature type="transmembrane region" description="Helical" evidence="6">
    <location>
        <begin position="320"/>
        <end position="339"/>
    </location>
</feature>
<dbReference type="InterPro" id="IPR004477">
    <property type="entry name" value="ComEC_N"/>
</dbReference>
<dbReference type="CDD" id="cd07731">
    <property type="entry name" value="ComA-like_MBL-fold"/>
    <property type="match status" value="1"/>
</dbReference>
<dbReference type="AlphaFoldDB" id="A0AAU7VIT1"/>
<evidence type="ECO:0000313" key="8">
    <source>
        <dbReference type="EMBL" id="XBX73751.1"/>
    </source>
</evidence>
<evidence type="ECO:0000256" key="5">
    <source>
        <dbReference type="ARBA" id="ARBA00023136"/>
    </source>
</evidence>
<dbReference type="InterPro" id="IPR004797">
    <property type="entry name" value="Competence_ComEC/Rec2"/>
</dbReference>
<evidence type="ECO:0000259" key="7">
    <source>
        <dbReference type="SMART" id="SM00849"/>
    </source>
</evidence>
<reference evidence="8" key="2">
    <citation type="submission" date="2024-06" db="EMBL/GenBank/DDBJ databases">
        <authorList>
            <person name="Petrova K.O."/>
            <person name="Toshchakov S.V."/>
            <person name="Boltjanskaja Y.V."/>
            <person name="Kevbrin V."/>
        </authorList>
    </citation>
    <scope>NUCLEOTIDE SEQUENCE</scope>
    <source>
        <strain evidence="8">Z-910T</strain>
    </source>
</reference>
<gene>
    <name evidence="8" type="ORF">PRVXT_001752</name>
</gene>
<feature type="domain" description="Metallo-beta-lactamase" evidence="7">
    <location>
        <begin position="485"/>
        <end position="685"/>
    </location>
</feature>
<dbReference type="InterPro" id="IPR036866">
    <property type="entry name" value="RibonucZ/Hydroxyglut_hydro"/>
</dbReference>
<dbReference type="GO" id="GO:0005886">
    <property type="term" value="C:plasma membrane"/>
    <property type="evidence" value="ECO:0007669"/>
    <property type="project" value="UniProtKB-SubCell"/>
</dbReference>
<evidence type="ECO:0000256" key="2">
    <source>
        <dbReference type="ARBA" id="ARBA00022475"/>
    </source>
</evidence>
<proteinExistence type="predicted"/>
<feature type="transmembrane region" description="Helical" evidence="6">
    <location>
        <begin position="388"/>
        <end position="412"/>
    </location>
</feature>
<dbReference type="Pfam" id="PF03772">
    <property type="entry name" value="Competence"/>
    <property type="match status" value="1"/>
</dbReference>
<protein>
    <submittedName>
        <fullName evidence="8">DNA internalization-related competence protein ComEC/Rec2</fullName>
    </submittedName>
</protein>
<dbReference type="RefSeq" id="WP_350342513.1">
    <property type="nucleotide sequence ID" value="NZ_CP158367.1"/>
</dbReference>
<organism evidence="8">
    <name type="scientific">Proteinivorax tanatarense</name>
    <dbReference type="NCBI Taxonomy" id="1260629"/>
    <lineage>
        <taxon>Bacteria</taxon>
        <taxon>Bacillati</taxon>
        <taxon>Bacillota</taxon>
        <taxon>Clostridia</taxon>
        <taxon>Eubacteriales</taxon>
        <taxon>Proteinivoracaceae</taxon>
        <taxon>Proteinivorax</taxon>
    </lineage>
</organism>
<sequence>MGWFISSAVLTIISFCDDLLITCVAILLMAALLFVVYNKKGLKAMLTLVVIMIVVAGRFIYLDYQKAQWHMIRDQTDTLTIKVVKTIDGNKGKIIGSENFDVNRGFVNIFLEDDFDSGTIIEHTGELAVSKKYNNFFVPYEYCYINDYVGYITEFTGDIKVKKSNPLLHHRLNDAIIKRVENILDNLSDSSAGLVQGIFFGSKSNLSNTDRYSLLNAGLVHLTAVSGFHIGIIYYLIFSISNVIIKNKDRCYLLGLLFTTLFVIFVGVKASTLRALIMIAIFTTSKVLGYPYSLTRSIGITFMLSIIVNPFLIYDMGFQFSYLGVLGIAIFHSRINFLNWIPNDFLANILKATIAVQITTFPLNIYYNGGFPLLSPLSNLLTTPVMPFIFLSVLVGIMIPITPVFIIIEILAKWILFVANIYGTWIPISLSFMLYIISIVAIFYLSYKYSKIQTSSIVLAIILTIMYYSSIYIPTVYLHFIDVGQGDCILITDNNYNVLVDTGGNINYDVGNRAVIPTLKRLGVTKLDYVFITHAHFDHGGAIAEIADEIPIENIVIPNNQFFKGYTADLIYNTAEKKQINIIEIEKGAKSTFSDDFKLKTLHPTEDFFPTESPINNISLVFEGRLFEKEILLTGDIEKQGESKVAPHLNEIDILKVGHHGSSTSTTQEIIENSSPQYAIITVGENSFGHPSADVVKRLEDSGAKVFRTDKDGRIYFRIRPWGYKVETTVR</sequence>
<keyword evidence="5 6" id="KW-0472">Membrane</keyword>
<accession>A0AAU7VIT1</accession>
<dbReference type="GO" id="GO:0030420">
    <property type="term" value="P:establishment of competence for transformation"/>
    <property type="evidence" value="ECO:0007669"/>
    <property type="project" value="InterPro"/>
</dbReference>
<feature type="transmembrane region" description="Helical" evidence="6">
    <location>
        <begin position="294"/>
        <end position="313"/>
    </location>
</feature>
<evidence type="ECO:0000256" key="4">
    <source>
        <dbReference type="ARBA" id="ARBA00022989"/>
    </source>
</evidence>
<feature type="transmembrane region" description="Helical" evidence="6">
    <location>
        <begin position="219"/>
        <end position="240"/>
    </location>
</feature>
<keyword evidence="2" id="KW-1003">Cell membrane</keyword>
<keyword evidence="4 6" id="KW-1133">Transmembrane helix</keyword>
<dbReference type="PANTHER" id="PTHR30619">
    <property type="entry name" value="DNA INTERNALIZATION/COMPETENCE PROTEIN COMEC/REC2"/>
    <property type="match status" value="1"/>
</dbReference>
<dbReference type="EMBL" id="CP158367">
    <property type="protein sequence ID" value="XBX73751.1"/>
    <property type="molecule type" value="Genomic_DNA"/>
</dbReference>
<keyword evidence="3 6" id="KW-0812">Transmembrane</keyword>
<feature type="transmembrane region" description="Helical" evidence="6">
    <location>
        <begin position="12"/>
        <end position="37"/>
    </location>
</feature>
<dbReference type="InterPro" id="IPR052159">
    <property type="entry name" value="Competence_DNA_uptake"/>
</dbReference>
<reference evidence="8" key="1">
    <citation type="journal article" date="2013" name="Extremophiles">
        <title>Proteinivorax tanatarense gen. nov., sp. nov., an anaerobic, haloalkaliphilic, proteolytic bacterium isolated from a decaying algal bloom, and proposal of Proteinivoraceae fam. nov.</title>
        <authorList>
            <person name="Kevbrin V."/>
            <person name="Boltyanskaya Y."/>
            <person name="Zhilina T."/>
            <person name="Kolganova T."/>
            <person name="Lavrentjeva E."/>
            <person name="Kuznetsov B."/>
        </authorList>
    </citation>
    <scope>NUCLEOTIDE SEQUENCE</scope>
    <source>
        <strain evidence="8">Z-910T</strain>
    </source>
</reference>
<name>A0AAU7VIT1_9FIRM</name>
<feature type="transmembrane region" description="Helical" evidence="6">
    <location>
        <begin position="457"/>
        <end position="480"/>
    </location>
</feature>
<dbReference type="PANTHER" id="PTHR30619:SF7">
    <property type="entry name" value="BETA-LACTAMASE DOMAIN PROTEIN"/>
    <property type="match status" value="1"/>
</dbReference>
<feature type="transmembrane region" description="Helical" evidence="6">
    <location>
        <begin position="424"/>
        <end position="445"/>
    </location>
</feature>
<dbReference type="SUPFAM" id="SSF56281">
    <property type="entry name" value="Metallo-hydrolase/oxidoreductase"/>
    <property type="match status" value="1"/>
</dbReference>
<dbReference type="Pfam" id="PF00753">
    <property type="entry name" value="Lactamase_B"/>
    <property type="match status" value="1"/>
</dbReference>
<feature type="transmembrane region" description="Helical" evidence="6">
    <location>
        <begin position="345"/>
        <end position="367"/>
    </location>
</feature>
<evidence type="ECO:0000256" key="6">
    <source>
        <dbReference type="SAM" id="Phobius"/>
    </source>
</evidence>
<dbReference type="Gene3D" id="3.60.15.10">
    <property type="entry name" value="Ribonuclease Z/Hydroxyacylglutathione hydrolase-like"/>
    <property type="match status" value="1"/>
</dbReference>
<feature type="transmembrane region" description="Helical" evidence="6">
    <location>
        <begin position="44"/>
        <end position="61"/>
    </location>
</feature>
<dbReference type="NCBIfam" id="TIGR00360">
    <property type="entry name" value="ComEC_N-term"/>
    <property type="match status" value="1"/>
</dbReference>
<dbReference type="NCBIfam" id="TIGR00361">
    <property type="entry name" value="ComEC_Rec2"/>
    <property type="match status" value="1"/>
</dbReference>
<dbReference type="SMART" id="SM00849">
    <property type="entry name" value="Lactamase_B"/>
    <property type="match status" value="1"/>
</dbReference>
<comment type="subcellular location">
    <subcellularLocation>
        <location evidence="1">Cell membrane</location>
        <topology evidence="1">Multi-pass membrane protein</topology>
    </subcellularLocation>
</comment>
<feature type="transmembrane region" description="Helical" evidence="6">
    <location>
        <begin position="252"/>
        <end position="282"/>
    </location>
</feature>
<evidence type="ECO:0000256" key="3">
    <source>
        <dbReference type="ARBA" id="ARBA00022692"/>
    </source>
</evidence>
<dbReference type="InterPro" id="IPR035681">
    <property type="entry name" value="ComA-like_MBL"/>
</dbReference>
<dbReference type="InterPro" id="IPR001279">
    <property type="entry name" value="Metallo-B-lactamas"/>
</dbReference>